<dbReference type="RefSeq" id="WP_097136699.1">
    <property type="nucleotide sequence ID" value="NZ_OBQD01000002.1"/>
</dbReference>
<comment type="catalytic activity">
    <reaction evidence="6">
        <text>shikimate + NADP(+) = 3-dehydroshikimate + NADPH + H(+)</text>
        <dbReference type="Rhea" id="RHEA:17737"/>
        <dbReference type="ChEBI" id="CHEBI:15378"/>
        <dbReference type="ChEBI" id="CHEBI:16630"/>
        <dbReference type="ChEBI" id="CHEBI:36208"/>
        <dbReference type="ChEBI" id="CHEBI:57783"/>
        <dbReference type="ChEBI" id="CHEBI:58349"/>
        <dbReference type="EC" id="1.1.1.25"/>
    </reaction>
</comment>
<dbReference type="InterPro" id="IPR006151">
    <property type="entry name" value="Shikm_DH/Glu-tRNA_Rdtase"/>
</dbReference>
<dbReference type="AlphaFoldDB" id="A0A285U3G8"/>
<dbReference type="InterPro" id="IPR022893">
    <property type="entry name" value="Shikimate_DH_fam"/>
</dbReference>
<evidence type="ECO:0000256" key="5">
    <source>
        <dbReference type="ARBA" id="ARBA00023141"/>
    </source>
</evidence>
<accession>A0A285U3G8</accession>
<dbReference type="EC" id="1.1.1.25" evidence="2"/>
<dbReference type="PANTHER" id="PTHR21089:SF1">
    <property type="entry name" value="BIFUNCTIONAL 3-DEHYDROQUINATE DEHYDRATASE_SHIKIMATE DEHYDROGENASE, CHLOROPLASTIC"/>
    <property type="match status" value="1"/>
</dbReference>
<dbReference type="GO" id="GO:0009073">
    <property type="term" value="P:aromatic amino acid family biosynthetic process"/>
    <property type="evidence" value="ECO:0007669"/>
    <property type="project" value="UniProtKB-KW"/>
</dbReference>
<dbReference type="OrthoDB" id="9792692at2"/>
<dbReference type="Gene3D" id="3.40.50.10860">
    <property type="entry name" value="Leucine Dehydrogenase, chain A, domain 1"/>
    <property type="match status" value="1"/>
</dbReference>
<reference evidence="10 11" key="1">
    <citation type="submission" date="2017-08" db="EMBL/GenBank/DDBJ databases">
        <authorList>
            <person name="de Groot N.N."/>
        </authorList>
    </citation>
    <scope>NUCLEOTIDE SEQUENCE [LARGE SCALE GENOMIC DNA]</scope>
    <source>
        <strain evidence="10 11">JC85</strain>
    </source>
</reference>
<evidence type="ECO:0000256" key="3">
    <source>
        <dbReference type="ARBA" id="ARBA00022857"/>
    </source>
</evidence>
<evidence type="ECO:0000313" key="11">
    <source>
        <dbReference type="Proteomes" id="UP000219167"/>
    </source>
</evidence>
<feature type="domain" description="Shikimate dehydrogenase substrate binding N-terminal" evidence="9">
    <location>
        <begin position="9"/>
        <end position="93"/>
    </location>
</feature>
<dbReference type="SUPFAM" id="SSF51735">
    <property type="entry name" value="NAD(P)-binding Rossmann-fold domains"/>
    <property type="match status" value="1"/>
</dbReference>
<dbReference type="Pfam" id="PF08501">
    <property type="entry name" value="Shikimate_dh_N"/>
    <property type="match status" value="1"/>
</dbReference>
<evidence type="ECO:0000259" key="8">
    <source>
        <dbReference type="Pfam" id="PF01488"/>
    </source>
</evidence>
<dbReference type="InterPro" id="IPR046346">
    <property type="entry name" value="Aminoacid_DH-like_N_sf"/>
</dbReference>
<keyword evidence="3" id="KW-0521">NADP</keyword>
<gene>
    <name evidence="10" type="ORF">SAMN05892877_102425</name>
</gene>
<dbReference type="SUPFAM" id="SSF53223">
    <property type="entry name" value="Aminoacid dehydrogenase-like, N-terminal domain"/>
    <property type="match status" value="1"/>
</dbReference>
<dbReference type="GO" id="GO:0019632">
    <property type="term" value="P:shikimate metabolic process"/>
    <property type="evidence" value="ECO:0007669"/>
    <property type="project" value="TreeGrafter"/>
</dbReference>
<proteinExistence type="predicted"/>
<keyword evidence="5" id="KW-0057">Aromatic amino acid biosynthesis</keyword>
<sequence>MTETIRLGLVGDNIAKSLSPRLHVLAAAQNGCHVVYDRLMPAEHGKTFDVLFNEVSAGGYRGVNITYPYKEDAAARVKIDDPLVAAIGAVNTVLFDEGGPHGFNTDYSGFIAAYRRIRGDALPGAVLMIGAGGVGKAIAFALVALGLREIRIVDRDLPRADGLAQALKAACPALLTETGADAAVRARGVAGMVNCTPVGMVGHEGTPLMRAAMVGAQWAFDAVYTPPETQFLQDAAAEGLQVISGYELFVGQGVDAWRIFTGLPVDEARLREAMAG</sequence>
<dbReference type="InterPro" id="IPR013708">
    <property type="entry name" value="Shikimate_DH-bd_N"/>
</dbReference>
<dbReference type="Gene3D" id="3.40.50.720">
    <property type="entry name" value="NAD(P)-binding Rossmann-like Domain"/>
    <property type="match status" value="1"/>
</dbReference>
<keyword evidence="5" id="KW-0028">Amino-acid biosynthesis</keyword>
<dbReference type="CDD" id="cd01065">
    <property type="entry name" value="NAD_bind_Shikimate_DH"/>
    <property type="match status" value="1"/>
</dbReference>
<dbReference type="GO" id="GO:0009423">
    <property type="term" value="P:chorismate biosynthetic process"/>
    <property type="evidence" value="ECO:0007669"/>
    <property type="project" value="UniProtKB-UniPathway"/>
</dbReference>
<keyword evidence="11" id="KW-1185">Reference proteome</keyword>
<name>A0A285U3G8_9HYPH</name>
<keyword evidence="7" id="KW-0472">Membrane</keyword>
<evidence type="ECO:0000313" key="10">
    <source>
        <dbReference type="EMBL" id="SOC36273.1"/>
    </source>
</evidence>
<evidence type="ECO:0000259" key="9">
    <source>
        <dbReference type="Pfam" id="PF08501"/>
    </source>
</evidence>
<keyword evidence="7" id="KW-1133">Transmembrane helix</keyword>
<dbReference type="Proteomes" id="UP000219167">
    <property type="component" value="Unassembled WGS sequence"/>
</dbReference>
<evidence type="ECO:0000256" key="6">
    <source>
        <dbReference type="ARBA" id="ARBA00049442"/>
    </source>
</evidence>
<evidence type="ECO:0000256" key="1">
    <source>
        <dbReference type="ARBA" id="ARBA00004871"/>
    </source>
</evidence>
<keyword evidence="7" id="KW-0812">Transmembrane</keyword>
<evidence type="ECO:0000256" key="4">
    <source>
        <dbReference type="ARBA" id="ARBA00023002"/>
    </source>
</evidence>
<evidence type="ECO:0000256" key="7">
    <source>
        <dbReference type="SAM" id="Phobius"/>
    </source>
</evidence>
<dbReference type="UniPathway" id="UPA00053">
    <property type="reaction ID" value="UER00087"/>
</dbReference>
<evidence type="ECO:0000256" key="2">
    <source>
        <dbReference type="ARBA" id="ARBA00012962"/>
    </source>
</evidence>
<feature type="transmembrane region" description="Helical" evidence="7">
    <location>
        <begin position="125"/>
        <end position="147"/>
    </location>
</feature>
<comment type="pathway">
    <text evidence="1">Metabolic intermediate biosynthesis; chorismate biosynthesis; chorismate from D-erythrose 4-phosphate and phosphoenolpyruvate: step 4/7.</text>
</comment>
<dbReference type="PANTHER" id="PTHR21089">
    <property type="entry name" value="SHIKIMATE DEHYDROGENASE"/>
    <property type="match status" value="1"/>
</dbReference>
<dbReference type="PRINTS" id="PR00086">
    <property type="entry name" value="LLDHDRGNASE"/>
</dbReference>
<feature type="domain" description="Quinate/shikimate 5-dehydrogenase/glutamyl-tRNA reductase" evidence="8">
    <location>
        <begin position="125"/>
        <end position="170"/>
    </location>
</feature>
<dbReference type="InterPro" id="IPR036291">
    <property type="entry name" value="NAD(P)-bd_dom_sf"/>
</dbReference>
<keyword evidence="4" id="KW-0560">Oxidoreductase</keyword>
<dbReference type="GO" id="GO:0004764">
    <property type="term" value="F:shikimate 3-dehydrogenase (NADP+) activity"/>
    <property type="evidence" value="ECO:0007669"/>
    <property type="project" value="UniProtKB-EC"/>
</dbReference>
<organism evidence="10 11">
    <name type="scientific">Rhizobium subbaraonis</name>
    <dbReference type="NCBI Taxonomy" id="908946"/>
    <lineage>
        <taxon>Bacteria</taxon>
        <taxon>Pseudomonadati</taxon>
        <taxon>Pseudomonadota</taxon>
        <taxon>Alphaproteobacteria</taxon>
        <taxon>Hyphomicrobiales</taxon>
        <taxon>Rhizobiaceae</taxon>
        <taxon>Rhizobium/Agrobacterium group</taxon>
        <taxon>Rhizobium</taxon>
    </lineage>
</organism>
<dbReference type="EMBL" id="OBQD01000002">
    <property type="protein sequence ID" value="SOC36273.1"/>
    <property type="molecule type" value="Genomic_DNA"/>
</dbReference>
<dbReference type="InterPro" id="IPR001557">
    <property type="entry name" value="L-lactate/malate_DH"/>
</dbReference>
<protein>
    <recommendedName>
        <fullName evidence="2">shikimate dehydrogenase (NADP(+))</fullName>
        <ecNumber evidence="2">1.1.1.25</ecNumber>
    </recommendedName>
</protein>
<dbReference type="Pfam" id="PF01488">
    <property type="entry name" value="Shikimate_DH"/>
    <property type="match status" value="1"/>
</dbReference>